<feature type="compositionally biased region" description="Basic and acidic residues" evidence="1">
    <location>
        <begin position="289"/>
        <end position="303"/>
    </location>
</feature>
<name>A0ABC8RBC9_9AQUA</name>
<accession>A0ABC8RBC9</accession>
<reference evidence="2 3" key="1">
    <citation type="submission" date="2024-02" db="EMBL/GenBank/DDBJ databases">
        <authorList>
            <person name="Vignale AGUSTIN F."/>
            <person name="Sosa J E."/>
            <person name="Modenutti C."/>
        </authorList>
    </citation>
    <scope>NUCLEOTIDE SEQUENCE [LARGE SCALE GENOMIC DNA]</scope>
</reference>
<evidence type="ECO:0000313" key="2">
    <source>
        <dbReference type="EMBL" id="CAK9141581.1"/>
    </source>
</evidence>
<dbReference type="Proteomes" id="UP001642360">
    <property type="component" value="Unassembled WGS sequence"/>
</dbReference>
<dbReference type="EMBL" id="CAUOFW020001152">
    <property type="protein sequence ID" value="CAK9141581.1"/>
    <property type="molecule type" value="Genomic_DNA"/>
</dbReference>
<gene>
    <name evidence="2" type="ORF">ILEXP_LOCUS9175</name>
</gene>
<protein>
    <submittedName>
        <fullName evidence="2">Uncharacterized protein</fullName>
    </submittedName>
</protein>
<proteinExistence type="predicted"/>
<keyword evidence="3" id="KW-1185">Reference proteome</keyword>
<sequence length="356" mass="39708">MLCSISTGKSGSKWLDRLRSSKGFPAGDDLDLEQFLSHHNPNIANSSDTKAACSNTNHIDPKSNSNSSTQSDKKPILDSNQDPEVSQQNDGKVLFNVLNNVLAELFNMGDSDNFPIINRKKSCRKQPNPRIFVVSTSTNIDDNTCKHDVGREEKIYPTLPTNGDNGRVAIKEMSDLLKATAQEEEEYVNVGEEEEKCHADLSEFSRTEVTVIDTSCPSWKFEKLLFRRKNVWKVRDKKSKVMKVGKKKRKASALEEESVGRENKANVAVGQCGSSKEGNYGEEGLMPPNEDHHRSDKAVEVWRETTAVLNHVPKKKQMDLSPSKLKKEGSSDVLIKSIPSSKKNRASIGKKLSEVF</sequence>
<comment type="caution">
    <text evidence="2">The sequence shown here is derived from an EMBL/GenBank/DDBJ whole genome shotgun (WGS) entry which is preliminary data.</text>
</comment>
<evidence type="ECO:0000256" key="1">
    <source>
        <dbReference type="SAM" id="MobiDB-lite"/>
    </source>
</evidence>
<dbReference type="AlphaFoldDB" id="A0ABC8RBC9"/>
<feature type="region of interest" description="Disordered" evidence="1">
    <location>
        <begin position="41"/>
        <end position="88"/>
    </location>
</feature>
<dbReference type="PANTHER" id="PTHR37258">
    <property type="entry name" value="FANTOM PROTEIN"/>
    <property type="match status" value="1"/>
</dbReference>
<feature type="region of interest" description="Disordered" evidence="1">
    <location>
        <begin position="269"/>
        <end position="356"/>
    </location>
</feature>
<evidence type="ECO:0000313" key="3">
    <source>
        <dbReference type="Proteomes" id="UP001642360"/>
    </source>
</evidence>
<organism evidence="2 3">
    <name type="scientific">Ilex paraguariensis</name>
    <name type="common">yerba mate</name>
    <dbReference type="NCBI Taxonomy" id="185542"/>
    <lineage>
        <taxon>Eukaryota</taxon>
        <taxon>Viridiplantae</taxon>
        <taxon>Streptophyta</taxon>
        <taxon>Embryophyta</taxon>
        <taxon>Tracheophyta</taxon>
        <taxon>Spermatophyta</taxon>
        <taxon>Magnoliopsida</taxon>
        <taxon>eudicotyledons</taxon>
        <taxon>Gunneridae</taxon>
        <taxon>Pentapetalae</taxon>
        <taxon>asterids</taxon>
        <taxon>campanulids</taxon>
        <taxon>Aquifoliales</taxon>
        <taxon>Aquifoliaceae</taxon>
        <taxon>Ilex</taxon>
    </lineage>
</organism>
<feature type="compositionally biased region" description="Polar residues" evidence="1">
    <location>
        <begin position="78"/>
        <end position="88"/>
    </location>
</feature>
<feature type="compositionally biased region" description="Polar residues" evidence="1">
    <location>
        <begin position="41"/>
        <end position="70"/>
    </location>
</feature>
<dbReference type="PANTHER" id="PTHR37258:SF1">
    <property type="entry name" value="FANTOM PROTEIN"/>
    <property type="match status" value="1"/>
</dbReference>